<gene>
    <name evidence="1" type="ORF">GMARGA_LOCUS37283</name>
</gene>
<protein>
    <submittedName>
        <fullName evidence="1">14113_t:CDS:1</fullName>
    </submittedName>
</protein>
<accession>A0ABN7X004</accession>
<evidence type="ECO:0000313" key="1">
    <source>
        <dbReference type="EMBL" id="CAG8844758.1"/>
    </source>
</evidence>
<dbReference type="EMBL" id="CAJVQB010076991">
    <property type="protein sequence ID" value="CAG8844758.1"/>
    <property type="molecule type" value="Genomic_DNA"/>
</dbReference>
<comment type="caution">
    <text evidence="1">The sequence shown here is derived from an EMBL/GenBank/DDBJ whole genome shotgun (WGS) entry which is preliminary data.</text>
</comment>
<sequence>ESLEVELIEVESVDVELVDVESVEVELVESMKAESVKVNERTKMKLAIKELDGMLKKDDSKIDKDLRVCLQALLQYLR</sequence>
<proteinExistence type="predicted"/>
<name>A0ABN7X004_GIGMA</name>
<keyword evidence="2" id="KW-1185">Reference proteome</keyword>
<dbReference type="Proteomes" id="UP000789901">
    <property type="component" value="Unassembled WGS sequence"/>
</dbReference>
<organism evidence="1 2">
    <name type="scientific">Gigaspora margarita</name>
    <dbReference type="NCBI Taxonomy" id="4874"/>
    <lineage>
        <taxon>Eukaryota</taxon>
        <taxon>Fungi</taxon>
        <taxon>Fungi incertae sedis</taxon>
        <taxon>Mucoromycota</taxon>
        <taxon>Glomeromycotina</taxon>
        <taxon>Glomeromycetes</taxon>
        <taxon>Diversisporales</taxon>
        <taxon>Gigasporaceae</taxon>
        <taxon>Gigaspora</taxon>
    </lineage>
</organism>
<feature type="non-terminal residue" evidence="1">
    <location>
        <position position="78"/>
    </location>
</feature>
<reference evidence="1 2" key="1">
    <citation type="submission" date="2021-06" db="EMBL/GenBank/DDBJ databases">
        <authorList>
            <person name="Kallberg Y."/>
            <person name="Tangrot J."/>
            <person name="Rosling A."/>
        </authorList>
    </citation>
    <scope>NUCLEOTIDE SEQUENCE [LARGE SCALE GENOMIC DNA]</scope>
    <source>
        <strain evidence="1 2">120-4 pot B 10/14</strain>
    </source>
</reference>
<evidence type="ECO:0000313" key="2">
    <source>
        <dbReference type="Proteomes" id="UP000789901"/>
    </source>
</evidence>
<feature type="non-terminal residue" evidence="1">
    <location>
        <position position="1"/>
    </location>
</feature>